<dbReference type="InterPro" id="IPR027267">
    <property type="entry name" value="AH/BAR_dom_sf"/>
</dbReference>
<dbReference type="CDD" id="cd07600">
    <property type="entry name" value="BAR_Gvp36"/>
    <property type="match status" value="1"/>
</dbReference>
<dbReference type="Gene3D" id="1.20.1270.60">
    <property type="entry name" value="Arfaptin homology (AH) domain/BAR domain"/>
    <property type="match status" value="1"/>
</dbReference>
<dbReference type="Pfam" id="PF10455">
    <property type="entry name" value="BAR_2"/>
    <property type="match status" value="1"/>
</dbReference>
<feature type="region of interest" description="Disordered" evidence="1">
    <location>
        <begin position="245"/>
        <end position="323"/>
    </location>
</feature>
<sequence length="385" mass="44165">MFKFNLESITQSISEGTQSLVQQFNDPKTKLSIKAKTRFLQEAIGNERDISKLPPQYVVLEKKCDSIEKVLKRILIVTKTYEIEGYDYPPNISESLSSWWQTKEWFNISELTKNVIPKHGNVEKAGTEASKTLTDKEVSHEGPPSFASAIARAGKDSQLIFESIETKDEDEKEDIDELVKIFKIWSDCFYEISDSKTEMDQMMIKEFNVKLEDYLQKNFQKIHTLRAKVEESRLNFDTMRYEVAQTSKQTDSKELGNEDETKPSSMDANKTNTEEKEAANDKVETKEKTETNATIADETKETKDTKDSEDLKEDSKTSTDGQLLEQLEDEFVSNTTEAVEVMTEVSENSELLSLIKLFQTFQLSYHQHCVKSLEQSLKDLNAIDN</sequence>
<feature type="compositionally biased region" description="Basic and acidic residues" evidence="1">
    <location>
        <begin position="250"/>
        <end position="262"/>
    </location>
</feature>
<reference evidence="3 4" key="1">
    <citation type="submission" date="2015-10" db="EMBL/GenBank/DDBJ databases">
        <title>Draft genomes sequences of Candida glabrata isolates 1A, 1B, 2A, 2B, 3A and 3B.</title>
        <authorList>
            <person name="Haavelsrud O.E."/>
            <person name="Gaustad P."/>
        </authorList>
    </citation>
    <scope>NUCLEOTIDE SEQUENCE [LARGE SCALE GENOMIC DNA]</scope>
    <source>
        <strain evidence="3">910700640</strain>
    </source>
</reference>
<comment type="caution">
    <text evidence="3">The sequence shown here is derived from an EMBL/GenBank/DDBJ whole genome shotgun (WGS) entry which is preliminary data.</text>
</comment>
<gene>
    <name evidence="2" type="ORF">AO440_005183</name>
    <name evidence="3" type="ORF">AO440_005822</name>
</gene>
<evidence type="ECO:0000313" key="2">
    <source>
        <dbReference type="EMBL" id="KTA98425.1"/>
    </source>
</evidence>
<name>A0A0W0D8Z4_CANGB</name>
<feature type="compositionally biased region" description="Basic and acidic residues" evidence="1">
    <location>
        <begin position="272"/>
        <end position="290"/>
    </location>
</feature>
<dbReference type="AlphaFoldDB" id="A0A0W0D8Z4"/>
<organism evidence="3 4">
    <name type="scientific">Candida glabrata</name>
    <name type="common">Yeast</name>
    <name type="synonym">Torulopsis glabrata</name>
    <dbReference type="NCBI Taxonomy" id="5478"/>
    <lineage>
        <taxon>Eukaryota</taxon>
        <taxon>Fungi</taxon>
        <taxon>Dikarya</taxon>
        <taxon>Ascomycota</taxon>
        <taxon>Saccharomycotina</taxon>
        <taxon>Saccharomycetes</taxon>
        <taxon>Saccharomycetales</taxon>
        <taxon>Saccharomycetaceae</taxon>
        <taxon>Nakaseomyces</taxon>
    </lineage>
</organism>
<dbReference type="EMBL" id="LLZZ01000153">
    <property type="protein sequence ID" value="KTA98425.1"/>
    <property type="molecule type" value="Genomic_DNA"/>
</dbReference>
<evidence type="ECO:0000313" key="3">
    <source>
        <dbReference type="EMBL" id="KTB12748.1"/>
    </source>
</evidence>
<evidence type="ECO:0000313" key="4">
    <source>
        <dbReference type="Proteomes" id="UP000054886"/>
    </source>
</evidence>
<dbReference type="VEuPathDB" id="FungiDB:GVI51_L08437"/>
<feature type="compositionally biased region" description="Basic and acidic residues" evidence="1">
    <location>
        <begin position="297"/>
        <end position="317"/>
    </location>
</feature>
<dbReference type="VEuPathDB" id="FungiDB:CAGL0L08492g"/>
<dbReference type="InterPro" id="IPR018859">
    <property type="entry name" value="BAR_dom-cont"/>
</dbReference>
<dbReference type="VEuPathDB" id="FungiDB:B1J91_L08492g"/>
<dbReference type="VEuPathDB" id="FungiDB:GWK60_L06655"/>
<dbReference type="Proteomes" id="UP000054886">
    <property type="component" value="Unassembled WGS sequence"/>
</dbReference>
<dbReference type="EMBL" id="LLZZ01000016">
    <property type="protein sequence ID" value="KTB12748.1"/>
    <property type="molecule type" value="Genomic_DNA"/>
</dbReference>
<accession>A0A0W0D8Z4</accession>
<evidence type="ECO:0000256" key="1">
    <source>
        <dbReference type="SAM" id="MobiDB-lite"/>
    </source>
</evidence>
<dbReference type="OMA" id="YRQCVQE"/>
<protein>
    <submittedName>
        <fullName evidence="3">Uncharacterized protein</fullName>
    </submittedName>
</protein>
<dbReference type="SUPFAM" id="SSF103657">
    <property type="entry name" value="BAR/IMD domain-like"/>
    <property type="match status" value="1"/>
</dbReference>
<proteinExistence type="predicted"/>